<dbReference type="InterPro" id="IPR011051">
    <property type="entry name" value="RmlC_Cupin_sf"/>
</dbReference>
<gene>
    <name evidence="2" type="ORF">METZ01_LOCUS54485</name>
</gene>
<accession>A0A381SE94</accession>
<dbReference type="InterPro" id="IPR014710">
    <property type="entry name" value="RmlC-like_jellyroll"/>
</dbReference>
<organism evidence="2">
    <name type="scientific">marine metagenome</name>
    <dbReference type="NCBI Taxonomy" id="408172"/>
    <lineage>
        <taxon>unclassified sequences</taxon>
        <taxon>metagenomes</taxon>
        <taxon>ecological metagenomes</taxon>
    </lineage>
</organism>
<feature type="domain" description="ChrR-like cupin" evidence="1">
    <location>
        <begin position="26"/>
        <end position="109"/>
    </location>
</feature>
<dbReference type="SUPFAM" id="SSF51182">
    <property type="entry name" value="RmlC-like cupins"/>
    <property type="match status" value="1"/>
</dbReference>
<evidence type="ECO:0000259" key="1">
    <source>
        <dbReference type="Pfam" id="PF12973"/>
    </source>
</evidence>
<evidence type="ECO:0000313" key="2">
    <source>
        <dbReference type="EMBL" id="SVA01631.1"/>
    </source>
</evidence>
<dbReference type="Gene3D" id="2.60.120.10">
    <property type="entry name" value="Jelly Rolls"/>
    <property type="match status" value="1"/>
</dbReference>
<dbReference type="InterPro" id="IPR025979">
    <property type="entry name" value="ChrR-like_cupin_dom"/>
</dbReference>
<reference evidence="2" key="1">
    <citation type="submission" date="2018-05" db="EMBL/GenBank/DDBJ databases">
        <authorList>
            <person name="Lanie J.A."/>
            <person name="Ng W.-L."/>
            <person name="Kazmierczak K.M."/>
            <person name="Andrzejewski T.M."/>
            <person name="Davidsen T.M."/>
            <person name="Wayne K.J."/>
            <person name="Tettelin H."/>
            <person name="Glass J.I."/>
            <person name="Rusch D."/>
            <person name="Podicherti R."/>
            <person name="Tsui H.-C.T."/>
            <person name="Winkler M.E."/>
        </authorList>
    </citation>
    <scope>NUCLEOTIDE SEQUENCE</scope>
</reference>
<proteinExistence type="predicted"/>
<name>A0A381SE94_9ZZZZ</name>
<protein>
    <recommendedName>
        <fullName evidence="1">ChrR-like cupin domain-containing protein</fullName>
    </recommendedName>
</protein>
<dbReference type="AlphaFoldDB" id="A0A381SE94"/>
<sequence>MMGKRKITNPFDVELKPFDKYGKVIDKMSWHEVSFDNEKGFGSYILKLEPGAQSIPHEHGGFEEFIVLEGELIDSDNTVFKKGDFVTFEPGSSHSSSTTSGCLLLVFLRGVNKQI</sequence>
<dbReference type="EMBL" id="UINC01002923">
    <property type="protein sequence ID" value="SVA01631.1"/>
    <property type="molecule type" value="Genomic_DNA"/>
</dbReference>
<dbReference type="Pfam" id="PF12973">
    <property type="entry name" value="Cupin_7"/>
    <property type="match status" value="1"/>
</dbReference>